<dbReference type="Proteomes" id="UP000250266">
    <property type="component" value="Unassembled WGS sequence"/>
</dbReference>
<organism evidence="4 5">
    <name type="scientific">Lepidopterella palustris CBS 459.81</name>
    <dbReference type="NCBI Taxonomy" id="1314670"/>
    <lineage>
        <taxon>Eukaryota</taxon>
        <taxon>Fungi</taxon>
        <taxon>Dikarya</taxon>
        <taxon>Ascomycota</taxon>
        <taxon>Pezizomycotina</taxon>
        <taxon>Dothideomycetes</taxon>
        <taxon>Pleosporomycetidae</taxon>
        <taxon>Mytilinidiales</taxon>
        <taxon>Argynnaceae</taxon>
        <taxon>Lepidopterella</taxon>
    </lineage>
</organism>
<dbReference type="Pfam" id="PF03556">
    <property type="entry name" value="Cullin_binding"/>
    <property type="match status" value="1"/>
</dbReference>
<feature type="non-terminal residue" evidence="4">
    <location>
        <position position="254"/>
    </location>
</feature>
<dbReference type="Gene3D" id="1.10.8.10">
    <property type="entry name" value="DNA helicase RuvA subunit, C-terminal domain"/>
    <property type="match status" value="1"/>
</dbReference>
<feature type="domain" description="DCUN1" evidence="3">
    <location>
        <begin position="59"/>
        <end position="254"/>
    </location>
</feature>
<dbReference type="GO" id="GO:0032182">
    <property type="term" value="F:ubiquitin-like protein binding"/>
    <property type="evidence" value="ECO:0007669"/>
    <property type="project" value="TreeGrafter"/>
</dbReference>
<dbReference type="PANTHER" id="PTHR12281:SF31">
    <property type="entry name" value="DCN1-LIKE PROTEIN 3"/>
    <property type="match status" value="1"/>
</dbReference>
<protein>
    <recommendedName>
        <fullName evidence="2">Defective in cullin neddylation protein</fullName>
    </recommendedName>
</protein>
<dbReference type="InterPro" id="IPR014764">
    <property type="entry name" value="DCN-prot"/>
</dbReference>
<dbReference type="GO" id="GO:0097602">
    <property type="term" value="F:cullin family protein binding"/>
    <property type="evidence" value="ECO:0007669"/>
    <property type="project" value="TreeGrafter"/>
</dbReference>
<dbReference type="PROSITE" id="PS51229">
    <property type="entry name" value="DCUN1"/>
    <property type="match status" value="1"/>
</dbReference>
<dbReference type="GO" id="GO:0000151">
    <property type="term" value="C:ubiquitin ligase complex"/>
    <property type="evidence" value="ECO:0007669"/>
    <property type="project" value="TreeGrafter"/>
</dbReference>
<dbReference type="InterPro" id="IPR009060">
    <property type="entry name" value="UBA-like_sf"/>
</dbReference>
<dbReference type="Pfam" id="PF14555">
    <property type="entry name" value="UBA_4"/>
    <property type="match status" value="1"/>
</dbReference>
<sequence>MPPAYTTAQKAAITQFMQFTSQDRNTAVRHLKSQNWNQQAALDGFFNTTPAATSSSPASAKTNLNKIFDKYRDDPGAPDTIGVTGMTKYLKDIAVEIEDIGMLAVSEIIQTPSMGEMTREGFVEGWTTQNCDTLDKQKAHMRALLKALPTSKDTFSKIYKYTYQMARTGNQKAVQLDMAIAYWQLLFSSPSSAVQWSSGSTPWLEWWTEFLNNRWKKSVNKDMWNETLKFAVMTLEDEGLGFWNEEASWPSVVD</sequence>
<dbReference type="OrthoDB" id="27198at2759"/>
<evidence type="ECO:0000313" key="4">
    <source>
        <dbReference type="EMBL" id="OCK78399.1"/>
    </source>
</evidence>
<accession>A0A8E2E744</accession>
<dbReference type="GO" id="GO:0045116">
    <property type="term" value="P:protein neddylation"/>
    <property type="evidence" value="ECO:0007669"/>
    <property type="project" value="TreeGrafter"/>
</dbReference>
<evidence type="ECO:0000313" key="5">
    <source>
        <dbReference type="Proteomes" id="UP000250266"/>
    </source>
</evidence>
<name>A0A8E2E744_9PEZI</name>
<reference evidence="4 5" key="1">
    <citation type="journal article" date="2016" name="Nat. Commun.">
        <title>Ectomycorrhizal ecology is imprinted in the genome of the dominant symbiotic fungus Cenococcum geophilum.</title>
        <authorList>
            <consortium name="DOE Joint Genome Institute"/>
            <person name="Peter M."/>
            <person name="Kohler A."/>
            <person name="Ohm R.A."/>
            <person name="Kuo A."/>
            <person name="Krutzmann J."/>
            <person name="Morin E."/>
            <person name="Arend M."/>
            <person name="Barry K.W."/>
            <person name="Binder M."/>
            <person name="Choi C."/>
            <person name="Clum A."/>
            <person name="Copeland A."/>
            <person name="Grisel N."/>
            <person name="Haridas S."/>
            <person name="Kipfer T."/>
            <person name="LaButti K."/>
            <person name="Lindquist E."/>
            <person name="Lipzen A."/>
            <person name="Maire R."/>
            <person name="Meier B."/>
            <person name="Mihaltcheva S."/>
            <person name="Molinier V."/>
            <person name="Murat C."/>
            <person name="Poggeler S."/>
            <person name="Quandt C.A."/>
            <person name="Sperisen C."/>
            <person name="Tritt A."/>
            <person name="Tisserant E."/>
            <person name="Crous P.W."/>
            <person name="Henrissat B."/>
            <person name="Nehls U."/>
            <person name="Egli S."/>
            <person name="Spatafora J.W."/>
            <person name="Grigoriev I.V."/>
            <person name="Martin F.M."/>
        </authorList>
    </citation>
    <scope>NUCLEOTIDE SEQUENCE [LARGE SCALE GENOMIC DNA]</scope>
    <source>
        <strain evidence="4 5">CBS 459.81</strain>
    </source>
</reference>
<keyword evidence="1" id="KW-0833">Ubl conjugation pathway</keyword>
<dbReference type="SUPFAM" id="SSF46934">
    <property type="entry name" value="UBA-like"/>
    <property type="match status" value="1"/>
</dbReference>
<dbReference type="AlphaFoldDB" id="A0A8E2E744"/>
<evidence type="ECO:0000256" key="2">
    <source>
        <dbReference type="RuleBase" id="RU410713"/>
    </source>
</evidence>
<evidence type="ECO:0000256" key="1">
    <source>
        <dbReference type="ARBA" id="ARBA00022786"/>
    </source>
</evidence>
<proteinExistence type="predicted"/>
<gene>
    <name evidence="4" type="ORF">K432DRAFT_383913</name>
</gene>
<evidence type="ECO:0000259" key="3">
    <source>
        <dbReference type="PROSITE" id="PS51229"/>
    </source>
</evidence>
<dbReference type="EMBL" id="KV745062">
    <property type="protein sequence ID" value="OCK78399.1"/>
    <property type="molecule type" value="Genomic_DNA"/>
</dbReference>
<dbReference type="GO" id="GO:0031624">
    <property type="term" value="F:ubiquitin conjugating enzyme binding"/>
    <property type="evidence" value="ECO:0007669"/>
    <property type="project" value="TreeGrafter"/>
</dbReference>
<dbReference type="PANTHER" id="PTHR12281">
    <property type="entry name" value="RP42 RELATED"/>
    <property type="match status" value="1"/>
</dbReference>
<keyword evidence="5" id="KW-1185">Reference proteome</keyword>
<dbReference type="Gene3D" id="1.10.238.10">
    <property type="entry name" value="EF-hand"/>
    <property type="match status" value="1"/>
</dbReference>
<comment type="function">
    <text evidence="2">Neddylation of cullins play an essential role in the regulation of SCF-type complexes activity.</text>
</comment>
<dbReference type="InterPro" id="IPR042460">
    <property type="entry name" value="DCN1-like_PONY"/>
</dbReference>
<dbReference type="InterPro" id="IPR005176">
    <property type="entry name" value="PONY_dom"/>
</dbReference>
<dbReference type="Gene3D" id="1.10.238.200">
    <property type="entry name" value="Cullin, PONY binding domain"/>
    <property type="match status" value="1"/>
</dbReference>